<keyword evidence="3" id="KW-1185">Reference proteome</keyword>
<name>A0ABV9PKW1_9FLAO</name>
<accession>A0ABV9PKW1</accession>
<comment type="caution">
    <text evidence="2">The sequence shown here is derived from an EMBL/GenBank/DDBJ whole genome shotgun (WGS) entry which is preliminary data.</text>
</comment>
<evidence type="ECO:0000313" key="3">
    <source>
        <dbReference type="Proteomes" id="UP001595935"/>
    </source>
</evidence>
<evidence type="ECO:0000313" key="2">
    <source>
        <dbReference type="EMBL" id="MFC4749210.1"/>
    </source>
</evidence>
<evidence type="ECO:0000259" key="1">
    <source>
        <dbReference type="Pfam" id="PF20033"/>
    </source>
</evidence>
<dbReference type="RefSeq" id="WP_213259133.1">
    <property type="nucleotide sequence ID" value="NZ_JAGYWA010000006.1"/>
</dbReference>
<protein>
    <submittedName>
        <fullName evidence="2">DUF6438 domain-containing protein</fullName>
    </submittedName>
</protein>
<dbReference type="Pfam" id="PF20033">
    <property type="entry name" value="DUF6438"/>
    <property type="match status" value="1"/>
</dbReference>
<reference evidence="3" key="1">
    <citation type="journal article" date="2019" name="Int. J. Syst. Evol. Microbiol.">
        <title>The Global Catalogue of Microorganisms (GCM) 10K type strain sequencing project: providing services to taxonomists for standard genome sequencing and annotation.</title>
        <authorList>
            <consortium name="The Broad Institute Genomics Platform"/>
            <consortium name="The Broad Institute Genome Sequencing Center for Infectious Disease"/>
            <person name="Wu L."/>
            <person name="Ma J."/>
        </authorList>
    </citation>
    <scope>NUCLEOTIDE SEQUENCE [LARGE SCALE GENOMIC DNA]</scope>
    <source>
        <strain evidence="3">WYCCWR 13023</strain>
    </source>
</reference>
<organism evidence="2 3">
    <name type="scientific">Flavobacterium branchiicola</name>
    <dbReference type="NCBI Taxonomy" id="1114875"/>
    <lineage>
        <taxon>Bacteria</taxon>
        <taxon>Pseudomonadati</taxon>
        <taxon>Bacteroidota</taxon>
        <taxon>Flavobacteriia</taxon>
        <taxon>Flavobacteriales</taxon>
        <taxon>Flavobacteriaceae</taxon>
        <taxon>Flavobacterium</taxon>
    </lineage>
</organism>
<dbReference type="Proteomes" id="UP001595935">
    <property type="component" value="Unassembled WGS sequence"/>
</dbReference>
<sequence>MKQKISLYVLTIFILHSCQNNNDTKLRKDIIGEWTYIKTEDQRKPHKNDNIKFLPPSPFGNHIPGYIFLENNVCENKSGYFNSIDAKERKNRKTFFLGTKTKYKILNDSLQILDLTTKTWENQKIHSITGDTLTTKISDSIFAKYAKTKYKINPNENYDKIIFSSSSSDDYCPILNISIDNNGNVIYQGQAYNTKNGFFKAKITQNQYQKIQTNFKKANITNLKDRYEADRSDDETVTVTFIKNNKIVKSIHDYGRESPIALIWAYTSVRFLYQQIKLTPLKTDKPLLSIWGIRFTKGNQICDLTKSESFYLLTEIFKGTETAYNFENKYQIEFWNDQNKKEIINTDGRYYKLKDKIIDIGYNFLTLNNLTDKFRQENKYSE</sequence>
<dbReference type="InterPro" id="IPR045497">
    <property type="entry name" value="DUF6438"/>
</dbReference>
<feature type="domain" description="DUF6438" evidence="1">
    <location>
        <begin position="159"/>
        <end position="272"/>
    </location>
</feature>
<gene>
    <name evidence="2" type="ORF">ACFO5S_17290</name>
</gene>
<dbReference type="EMBL" id="JBHSGV010000006">
    <property type="protein sequence ID" value="MFC4749210.1"/>
    <property type="molecule type" value="Genomic_DNA"/>
</dbReference>
<proteinExistence type="predicted"/>